<dbReference type="STRING" id="180088.A0A1J8PMR4"/>
<dbReference type="Gene3D" id="1.20.58.80">
    <property type="entry name" value="Phosphotransferase system, lactose/cellobiose-type IIA subunit"/>
    <property type="match status" value="1"/>
</dbReference>
<evidence type="ECO:0000256" key="2">
    <source>
        <dbReference type="SAM" id="MobiDB-lite"/>
    </source>
</evidence>
<feature type="region of interest" description="Disordered" evidence="2">
    <location>
        <begin position="545"/>
        <end position="588"/>
    </location>
</feature>
<comment type="caution">
    <text evidence="3">The sequence shown here is derived from an EMBL/GenBank/DDBJ whole genome shotgun (WGS) entry which is preliminary data.</text>
</comment>
<dbReference type="OrthoDB" id="3197614at2759"/>
<keyword evidence="4" id="KW-1185">Reference proteome</keyword>
<feature type="region of interest" description="Disordered" evidence="2">
    <location>
        <begin position="240"/>
        <end position="264"/>
    </location>
</feature>
<evidence type="ECO:0000313" key="4">
    <source>
        <dbReference type="Proteomes" id="UP000183567"/>
    </source>
</evidence>
<organism evidence="3 4">
    <name type="scientific">Rhizopogon vesiculosus</name>
    <dbReference type="NCBI Taxonomy" id="180088"/>
    <lineage>
        <taxon>Eukaryota</taxon>
        <taxon>Fungi</taxon>
        <taxon>Dikarya</taxon>
        <taxon>Basidiomycota</taxon>
        <taxon>Agaricomycotina</taxon>
        <taxon>Agaricomycetes</taxon>
        <taxon>Agaricomycetidae</taxon>
        <taxon>Boletales</taxon>
        <taxon>Suillineae</taxon>
        <taxon>Rhizopogonaceae</taxon>
        <taxon>Rhizopogon</taxon>
    </lineage>
</organism>
<dbReference type="AlphaFoldDB" id="A0A1J8PMR4"/>
<evidence type="ECO:0000256" key="1">
    <source>
        <dbReference type="SAM" id="Coils"/>
    </source>
</evidence>
<name>A0A1J8PMR4_9AGAM</name>
<feature type="coiled-coil region" evidence="1">
    <location>
        <begin position="411"/>
        <end position="438"/>
    </location>
</feature>
<feature type="region of interest" description="Disordered" evidence="2">
    <location>
        <begin position="333"/>
        <end position="363"/>
    </location>
</feature>
<dbReference type="PANTHER" id="PTHR40130">
    <property type="entry name" value="EXPRESSED PROTEIN"/>
    <property type="match status" value="1"/>
</dbReference>
<feature type="coiled-coil region" evidence="1">
    <location>
        <begin position="506"/>
        <end position="533"/>
    </location>
</feature>
<dbReference type="PANTHER" id="PTHR40130:SF1">
    <property type="entry name" value="SPINDLE POLE BODY-ASSOCIATED PROTEIN CUT12 DOMAIN-CONTAINING PROTEIN"/>
    <property type="match status" value="1"/>
</dbReference>
<keyword evidence="1" id="KW-0175">Coiled coil</keyword>
<gene>
    <name evidence="3" type="ORF">AZE42_03543</name>
</gene>
<dbReference type="Proteomes" id="UP000183567">
    <property type="component" value="Unassembled WGS sequence"/>
</dbReference>
<protein>
    <submittedName>
        <fullName evidence="3">Uncharacterized protein</fullName>
    </submittedName>
</protein>
<proteinExistence type="predicted"/>
<evidence type="ECO:0000313" key="3">
    <source>
        <dbReference type="EMBL" id="OJA10414.1"/>
    </source>
</evidence>
<reference evidence="3 4" key="1">
    <citation type="submission" date="2016-03" db="EMBL/GenBank/DDBJ databases">
        <title>Comparative genomics of the ectomycorrhizal sister species Rhizopogon vinicolor and Rhizopogon vesiculosus (Basidiomycota: Boletales) reveals a divergence of the mating type B locus.</title>
        <authorList>
            <person name="Mujic A.B."/>
            <person name="Kuo A."/>
            <person name="Tritt A."/>
            <person name="Lipzen A."/>
            <person name="Chen C."/>
            <person name="Johnson J."/>
            <person name="Sharma A."/>
            <person name="Barry K."/>
            <person name="Grigoriev I.V."/>
            <person name="Spatafora J.W."/>
        </authorList>
    </citation>
    <scope>NUCLEOTIDE SEQUENCE [LARGE SCALE GENOMIC DNA]</scope>
    <source>
        <strain evidence="3 4">AM-OR11-056</strain>
    </source>
</reference>
<sequence>MGPKEKRVTTTGAFCGAAHVALFTERHRFTTWSVKHIFPKISHDELSSVGVDIDVKPTTPSDLAIFEAQVSSVGNLTLDGTLHHRAEGEQVGNVAFAIEFRVSVDKRKIPVPTSQEVSPLLSLSQTNVLLFLKKNERMSATDSSLQTAHQHAANADDYRNQGLLIPASEQHMKAAEAFHACEQKSQDINTKNTLRMLHNEHVKAGKELQRRIAKLREENQDPALPQKAPPRNAQIHMRKNGDSLNAAPPAPVPTPSTPMYASSSSRLLDSHNNVDESFMVLGQRVRLYLFYPVTFNELHLQSDPGDSFNNFWRIMEGMLDNLSQPVAFATAPLGTEATSKKKGSRRDGSSSSDTEEQLHPSKISSKLKLGGKFRTKVDALFEETDEEVFAEEGNELSESFYLIPSDSEPSRSVLKKENASLKQELDAMSKRLATAERIMHLRKEQDQQLRESIVMARHQAQRAMGASTVMPRPSGQQPVVDLSALNINLPAVPAPVTALNVGRDRETQLLSRIRELEEEVRNVRTDNDKQKITIARFRERWEKLKESSKRKKDAKAAAEVSRMGVGERIVEEPEVEQMLDEASGRSPT</sequence>
<accession>A0A1J8PMR4</accession>
<dbReference type="EMBL" id="LVVM01005489">
    <property type="protein sequence ID" value="OJA10414.1"/>
    <property type="molecule type" value="Genomic_DNA"/>
</dbReference>